<feature type="domain" description="Solute-binding protein family 5" evidence="5">
    <location>
        <begin position="78"/>
        <end position="435"/>
    </location>
</feature>
<dbReference type="GO" id="GO:0043190">
    <property type="term" value="C:ATP-binding cassette (ABC) transporter complex"/>
    <property type="evidence" value="ECO:0007669"/>
    <property type="project" value="InterPro"/>
</dbReference>
<evidence type="ECO:0000259" key="5">
    <source>
        <dbReference type="Pfam" id="PF00496"/>
    </source>
</evidence>
<proteinExistence type="inferred from homology"/>
<dbReference type="InterPro" id="IPR023765">
    <property type="entry name" value="SBP_5_CS"/>
</dbReference>
<reference evidence="6 7" key="1">
    <citation type="submission" date="2017-05" db="EMBL/GenBank/DDBJ databases">
        <title>Host range expansion of the Methanosphaera genus to humans and monogastric animals involves recent and extensive reduction in genome content.</title>
        <authorList>
            <person name="Hoedt E.C."/>
            <person name="Volmer J.G."/>
            <person name="Parks D.H."/>
            <person name="Rosewarne C.P."/>
            <person name="Denman S.E."/>
            <person name="Mcsweeney C.S."/>
            <person name="O Cuiv P."/>
            <person name="Hugenholtz P."/>
            <person name="Tyson G.W."/>
            <person name="Morrison M."/>
        </authorList>
    </citation>
    <scope>NUCLEOTIDE SEQUENCE [LARGE SCALE GENOMIC DNA]</scope>
    <source>
        <strain evidence="6 7">PA5</strain>
    </source>
</reference>
<dbReference type="AlphaFoldDB" id="A0A328Q686"/>
<dbReference type="GO" id="GO:1904680">
    <property type="term" value="F:peptide transmembrane transporter activity"/>
    <property type="evidence" value="ECO:0007669"/>
    <property type="project" value="TreeGrafter"/>
</dbReference>
<dbReference type="CDD" id="cd08518">
    <property type="entry name" value="PBP2_NikA_DppA_OppA_like_19"/>
    <property type="match status" value="1"/>
</dbReference>
<dbReference type="RefSeq" id="WP_112149551.1">
    <property type="nucleotide sequence ID" value="NZ_CAUHHK010000007.1"/>
</dbReference>
<evidence type="ECO:0000256" key="1">
    <source>
        <dbReference type="ARBA" id="ARBA00005695"/>
    </source>
</evidence>
<dbReference type="PANTHER" id="PTHR30290">
    <property type="entry name" value="PERIPLASMIC BINDING COMPONENT OF ABC TRANSPORTER"/>
    <property type="match status" value="1"/>
</dbReference>
<protein>
    <recommendedName>
        <fullName evidence="5">Solute-binding protein family 5 domain-containing protein</fullName>
    </recommendedName>
</protein>
<dbReference type="GO" id="GO:0015833">
    <property type="term" value="P:peptide transport"/>
    <property type="evidence" value="ECO:0007669"/>
    <property type="project" value="TreeGrafter"/>
</dbReference>
<dbReference type="Gene3D" id="3.10.105.10">
    <property type="entry name" value="Dipeptide-binding Protein, Domain 3"/>
    <property type="match status" value="1"/>
</dbReference>
<dbReference type="InterPro" id="IPR000914">
    <property type="entry name" value="SBP_5_dom"/>
</dbReference>
<dbReference type="GO" id="GO:0042597">
    <property type="term" value="C:periplasmic space"/>
    <property type="evidence" value="ECO:0007669"/>
    <property type="project" value="UniProtKB-ARBA"/>
</dbReference>
<evidence type="ECO:0000313" key="6">
    <source>
        <dbReference type="EMBL" id="RAP03096.1"/>
    </source>
</evidence>
<keyword evidence="4" id="KW-0472">Membrane</keyword>
<keyword evidence="4" id="KW-1133">Transmembrane helix</keyword>
<organism evidence="6 7">
    <name type="scientific">Methanosphaera stadtmanae</name>
    <dbReference type="NCBI Taxonomy" id="2317"/>
    <lineage>
        <taxon>Archaea</taxon>
        <taxon>Methanobacteriati</taxon>
        <taxon>Methanobacteriota</taxon>
        <taxon>Methanomada group</taxon>
        <taxon>Methanobacteria</taxon>
        <taxon>Methanobacteriales</taxon>
        <taxon>Methanobacteriaceae</taxon>
        <taxon>Methanosphaera</taxon>
    </lineage>
</organism>
<feature type="transmembrane region" description="Helical" evidence="4">
    <location>
        <begin position="5"/>
        <end position="23"/>
    </location>
</feature>
<name>A0A328Q686_9EURY</name>
<dbReference type="InterPro" id="IPR030678">
    <property type="entry name" value="Peptide/Ni-bd"/>
</dbReference>
<evidence type="ECO:0000256" key="3">
    <source>
        <dbReference type="ARBA" id="ARBA00022729"/>
    </source>
</evidence>
<dbReference type="PANTHER" id="PTHR30290:SF9">
    <property type="entry name" value="OLIGOPEPTIDE-BINDING PROTEIN APPA"/>
    <property type="match status" value="1"/>
</dbReference>
<gene>
    <name evidence="6" type="ORF">CA615_04235</name>
</gene>
<accession>A0A328Q686</accession>
<evidence type="ECO:0000256" key="4">
    <source>
        <dbReference type="SAM" id="Phobius"/>
    </source>
</evidence>
<dbReference type="Gene3D" id="3.40.190.10">
    <property type="entry name" value="Periplasmic binding protein-like II"/>
    <property type="match status" value="1"/>
</dbReference>
<dbReference type="InterPro" id="IPR039424">
    <property type="entry name" value="SBP_5"/>
</dbReference>
<keyword evidence="3" id="KW-0732">Signal</keyword>
<keyword evidence="4" id="KW-0812">Transmembrane</keyword>
<dbReference type="PIRSF" id="PIRSF002741">
    <property type="entry name" value="MppA"/>
    <property type="match status" value="1"/>
</dbReference>
<dbReference type="PROSITE" id="PS01040">
    <property type="entry name" value="SBP_BACTERIAL_5"/>
    <property type="match status" value="1"/>
</dbReference>
<sequence>MENKYIITIIAVIIIISAIMVVITNNNSQNRPNDELVVCIAAHGGEPESGFNPMTGWGKRDDPLIQSTLFKYDSNATLINDLATSYNISDDLKTYTVNIREGIKFTDESPLTAEDVVFTYNKAKESGETTNLESLDNAQKVNDTTIQFTLNRPDSTFINKLAHVGIVPSDSYNNITYGENPIGSGPYKLKQWDKGQQVIFERNEDYYGKKPYYRKITNVYLDAETAFVAAKNGEIDVVEVPVTYLNSTIEGMHTQIMHSIDGRYLSLPVMNNTEEKTVDGKSYIGNDITSDSAIREALMIGINRTNISQGAYNGLADPLYDVVSSSLPWSLNSSLSDGDITQAKEILASNGWVDSDGDGIVEKDGKKASFNLNYGSNDQDDQIIALSVSQQAKDFGIEIIPQSKQWSEIRNIKSSEPFVFSGGDLDPYMLYQYYSSSLAGKGWNNVPGYNNPQVDKLMENAMNIELNSSYDSWKEVDKLAKKDNPYIPLATKPFLLFVSDRVDISPNTQKIYPHGGDFLGNIYDWKHNENNTTVSNETTSNNTTS</sequence>
<keyword evidence="2" id="KW-0813">Transport</keyword>
<dbReference type="Pfam" id="PF00496">
    <property type="entry name" value="SBP_bac_5"/>
    <property type="match status" value="1"/>
</dbReference>
<dbReference type="SUPFAM" id="SSF53850">
    <property type="entry name" value="Periplasmic binding protein-like II"/>
    <property type="match status" value="1"/>
</dbReference>
<dbReference type="Proteomes" id="UP000248557">
    <property type="component" value="Unassembled WGS sequence"/>
</dbReference>
<evidence type="ECO:0000256" key="2">
    <source>
        <dbReference type="ARBA" id="ARBA00022448"/>
    </source>
</evidence>
<comment type="similarity">
    <text evidence="1">Belongs to the bacterial solute-binding protein 5 family.</text>
</comment>
<dbReference type="EMBL" id="NGJK01000046">
    <property type="protein sequence ID" value="RAP03096.1"/>
    <property type="molecule type" value="Genomic_DNA"/>
</dbReference>
<evidence type="ECO:0000313" key="7">
    <source>
        <dbReference type="Proteomes" id="UP000248557"/>
    </source>
</evidence>
<comment type="caution">
    <text evidence="6">The sequence shown here is derived from an EMBL/GenBank/DDBJ whole genome shotgun (WGS) entry which is preliminary data.</text>
</comment>